<keyword evidence="2" id="KW-1185">Reference proteome</keyword>
<evidence type="ECO:0000313" key="3">
    <source>
        <dbReference type="RefSeq" id="XP_016924104.2"/>
    </source>
</evidence>
<dbReference type="GeneID" id="108005365"/>
<evidence type="ECO:0008006" key="4">
    <source>
        <dbReference type="Google" id="ProtNLM"/>
    </source>
</evidence>
<sequence length="120" mass="14001">MQPQQVRWCSLLVIVLTTAIHHMTLGINSNERRFQCLMPRMMGQTNCSPCAELYVFNRSNGFRRCEHVNGRCFPHRTVFANARMCEIICQPYIQRPTLHEVTTPVPPVVEPFFDSDEEFQ</sequence>
<accession>A0AB39YY42</accession>
<dbReference type="Proteomes" id="UP001652628">
    <property type="component" value="Chromosome X"/>
</dbReference>
<feature type="chain" id="PRO_5046927797" description="Seminal fluid protein" evidence="1">
    <location>
        <begin position="27"/>
        <end position="120"/>
    </location>
</feature>
<evidence type="ECO:0000313" key="2">
    <source>
        <dbReference type="Proteomes" id="UP001652628"/>
    </source>
</evidence>
<dbReference type="RefSeq" id="XP_016924104.2">
    <property type="nucleotide sequence ID" value="XM_017068615.4"/>
</dbReference>
<evidence type="ECO:0000256" key="1">
    <source>
        <dbReference type="SAM" id="SignalP"/>
    </source>
</evidence>
<keyword evidence="1" id="KW-0732">Signal</keyword>
<name>A0AB39YY42_DROSZ</name>
<gene>
    <name evidence="3" type="primary">LOC108005365</name>
</gene>
<organism evidence="2 3">
    <name type="scientific">Drosophila suzukii</name>
    <name type="common">Spotted-wing drosophila fruit fly</name>
    <dbReference type="NCBI Taxonomy" id="28584"/>
    <lineage>
        <taxon>Eukaryota</taxon>
        <taxon>Metazoa</taxon>
        <taxon>Ecdysozoa</taxon>
        <taxon>Arthropoda</taxon>
        <taxon>Hexapoda</taxon>
        <taxon>Insecta</taxon>
        <taxon>Pterygota</taxon>
        <taxon>Neoptera</taxon>
        <taxon>Endopterygota</taxon>
        <taxon>Diptera</taxon>
        <taxon>Brachycera</taxon>
        <taxon>Muscomorpha</taxon>
        <taxon>Ephydroidea</taxon>
        <taxon>Drosophilidae</taxon>
        <taxon>Drosophila</taxon>
        <taxon>Sophophora</taxon>
    </lineage>
</organism>
<reference evidence="3" key="1">
    <citation type="submission" date="2025-08" db="UniProtKB">
        <authorList>
            <consortium name="RefSeq"/>
        </authorList>
    </citation>
    <scope>IDENTIFICATION</scope>
</reference>
<proteinExistence type="predicted"/>
<dbReference type="AlphaFoldDB" id="A0AB39YY42"/>
<protein>
    <recommendedName>
        <fullName evidence="4">Seminal fluid protein</fullName>
    </recommendedName>
</protein>
<feature type="signal peptide" evidence="1">
    <location>
        <begin position="1"/>
        <end position="26"/>
    </location>
</feature>